<dbReference type="PATRIC" id="fig|1165867.3.peg.8092"/>
<reference evidence="3 4" key="1">
    <citation type="journal article" date="2012" name="J. Bacteriol.">
        <title>Draft genome sequence of the nitrophenol-degrading actinomycete Rhodococcus imtechensis RKJ300.</title>
        <authorList>
            <person name="Vikram S."/>
            <person name="Kumar S."/>
            <person name="Subramanian S."/>
            <person name="Raghava G.P."/>
        </authorList>
    </citation>
    <scope>NUCLEOTIDE SEQUENCE [LARGE SCALE GENOMIC DNA]</scope>
    <source>
        <strain evidence="3 4">RKJ300</strain>
    </source>
</reference>
<name>I0W695_RHOOP</name>
<dbReference type="AlphaFoldDB" id="I0W695"/>
<dbReference type="InterPro" id="IPR002347">
    <property type="entry name" value="SDR_fam"/>
</dbReference>
<evidence type="ECO:0000256" key="1">
    <source>
        <dbReference type="ARBA" id="ARBA00006484"/>
    </source>
</evidence>
<keyword evidence="2" id="KW-0560">Oxidoreductase</keyword>
<dbReference type="Proteomes" id="UP000006447">
    <property type="component" value="Unassembled WGS sequence"/>
</dbReference>
<dbReference type="PROSITE" id="PS00061">
    <property type="entry name" value="ADH_SHORT"/>
    <property type="match status" value="1"/>
</dbReference>
<proteinExistence type="inferred from homology"/>
<dbReference type="CDD" id="cd05233">
    <property type="entry name" value="SDR_c"/>
    <property type="match status" value="1"/>
</dbReference>
<dbReference type="RefSeq" id="WP_007301725.1">
    <property type="nucleotide sequence ID" value="NZ_AJJH01000178.1"/>
</dbReference>
<dbReference type="Gene3D" id="3.40.50.720">
    <property type="entry name" value="NAD(P)-binding Rossmann-like Domain"/>
    <property type="match status" value="1"/>
</dbReference>
<accession>I0W695</accession>
<protein>
    <submittedName>
        <fullName evidence="3">Putative short chain dehydrogenase</fullName>
    </submittedName>
</protein>
<dbReference type="InterPro" id="IPR036291">
    <property type="entry name" value="NAD(P)-bd_dom_sf"/>
</dbReference>
<dbReference type="SUPFAM" id="SSF51735">
    <property type="entry name" value="NAD(P)-binding Rossmann-fold domains"/>
    <property type="match status" value="1"/>
</dbReference>
<dbReference type="PANTHER" id="PTHR43669:SF3">
    <property type="entry name" value="ALCOHOL DEHYDROGENASE, PUTATIVE (AFU_ORTHOLOGUE AFUA_3G03445)-RELATED"/>
    <property type="match status" value="1"/>
</dbReference>
<dbReference type="EMBL" id="AJJH01000178">
    <property type="protein sequence ID" value="EID71911.1"/>
    <property type="molecule type" value="Genomic_DNA"/>
</dbReference>
<dbReference type="GO" id="GO:0016491">
    <property type="term" value="F:oxidoreductase activity"/>
    <property type="evidence" value="ECO:0007669"/>
    <property type="project" value="UniProtKB-KW"/>
</dbReference>
<sequence>MDVRNKTAVVTGAAGGIGAALAQRLLESGARVLLTDLDDSRLQETASALAAAFVDHVVARAVDASVAEDISSLLALATQTLGPVDLYFANAGVGGGPGLEATDDEWQVAIDVNLMAHVRAARLLVPDWLERGEGYFISTASAAGLLTQLGSATYSVTKGGAVAFSEWLAVTYGAAGVRVSCVCPMGVDTDMLRAGMQSPDELERVASRAVTDAGGVLSPLDTADVVMAAIADERFLVLPHPEVLEMHQRKAADRDRWIRSMQRYGASLR</sequence>
<comment type="similarity">
    <text evidence="1">Belongs to the short-chain dehydrogenases/reductases (SDR) family.</text>
</comment>
<evidence type="ECO:0000313" key="4">
    <source>
        <dbReference type="Proteomes" id="UP000006447"/>
    </source>
</evidence>
<organism evidence="3 4">
    <name type="scientific">Rhodococcus opacus RKJ300 = JCM 13270</name>
    <dbReference type="NCBI Taxonomy" id="1165867"/>
    <lineage>
        <taxon>Bacteria</taxon>
        <taxon>Bacillati</taxon>
        <taxon>Actinomycetota</taxon>
        <taxon>Actinomycetes</taxon>
        <taxon>Mycobacteriales</taxon>
        <taxon>Nocardiaceae</taxon>
        <taxon>Rhodococcus</taxon>
    </lineage>
</organism>
<dbReference type="InterPro" id="IPR020904">
    <property type="entry name" value="Sc_DH/Rdtase_CS"/>
</dbReference>
<gene>
    <name evidence="3" type="ORF">W59_39459</name>
</gene>
<dbReference type="Pfam" id="PF00106">
    <property type="entry name" value="adh_short"/>
    <property type="match status" value="1"/>
</dbReference>
<evidence type="ECO:0000256" key="2">
    <source>
        <dbReference type="ARBA" id="ARBA00023002"/>
    </source>
</evidence>
<dbReference type="PANTHER" id="PTHR43669">
    <property type="entry name" value="5-KETO-D-GLUCONATE 5-REDUCTASE"/>
    <property type="match status" value="1"/>
</dbReference>
<evidence type="ECO:0000313" key="3">
    <source>
        <dbReference type="EMBL" id="EID71911.1"/>
    </source>
</evidence>
<dbReference type="PRINTS" id="PR00081">
    <property type="entry name" value="GDHRDH"/>
</dbReference>
<comment type="caution">
    <text evidence="3">The sequence shown here is derived from an EMBL/GenBank/DDBJ whole genome shotgun (WGS) entry which is preliminary data.</text>
</comment>